<feature type="domain" description="ABC3 transporter permease C-terminal" evidence="7">
    <location>
        <begin position="296"/>
        <end position="415"/>
    </location>
</feature>
<feature type="domain" description="ABC3 transporter permease C-terminal" evidence="7">
    <location>
        <begin position="848"/>
        <end position="961"/>
    </location>
</feature>
<feature type="transmembrane region" description="Helical" evidence="6">
    <location>
        <begin position="531"/>
        <end position="550"/>
    </location>
</feature>
<evidence type="ECO:0000313" key="9">
    <source>
        <dbReference type="Proteomes" id="UP001208689"/>
    </source>
</evidence>
<keyword evidence="9" id="KW-1185">Reference proteome</keyword>
<evidence type="ECO:0000256" key="3">
    <source>
        <dbReference type="ARBA" id="ARBA00022692"/>
    </source>
</evidence>
<feature type="transmembrane region" description="Helical" evidence="6">
    <location>
        <begin position="336"/>
        <end position="364"/>
    </location>
</feature>
<evidence type="ECO:0000256" key="1">
    <source>
        <dbReference type="ARBA" id="ARBA00004651"/>
    </source>
</evidence>
<feature type="transmembrane region" description="Helical" evidence="6">
    <location>
        <begin position="479"/>
        <end position="510"/>
    </location>
</feature>
<dbReference type="InterPro" id="IPR003838">
    <property type="entry name" value="ABC3_permease_C"/>
</dbReference>
<feature type="transmembrane region" description="Helical" evidence="6">
    <location>
        <begin position="890"/>
        <end position="916"/>
    </location>
</feature>
<keyword evidence="3 6" id="KW-0812">Transmembrane</keyword>
<evidence type="ECO:0000256" key="2">
    <source>
        <dbReference type="ARBA" id="ARBA00022475"/>
    </source>
</evidence>
<sequence length="974" mass="109076">MDVFKYALQDLKRQKVKTIFGISGIAISILLLTIVGCLADSLSYSYLDQATNESGSSDIVFQKLSAQDFNFDPYFDQNIVEDRLRGKIEGIETYYPRLNTFISISHFDNEINKTIKKQIIGYGINSTLEQDSGAMGNLWLCDDNAEYDRIDELFKGPIKDGSCILTRGAARLFNLKVGDVIDIKYASYEASLSIQAIVDQDLRFSRIESTLIIFELHWLQQFMNQIGKVNSIHTTLANPELIYDTRDVQGTTREMRLIAEQIQIEVGFEFSVTLPKLQELQNSEQQTMTLTMTFSFISFFSMLITGILINSILTTSVEERVREFGVLRVLGGKRKFTFKMVLISGIIMSILGTFIGTLVGALAAPPLLTWTFTYFQLWRISLDFIILPITILRSILIGVGVTSIVSIIPAMKAGKVVISDAIDPSRNSTKDEYKITKEGTINGKLMGIGLGIAAVGIFLFLILPRLLTGSGGPNVTNYVLIGLLLAVLIGLVFATIGFVPVLEGLIANIFKPFMRKYYPVYRINLYRYRRRNLSTIVMFSLTFSFIFFISSQLEMQSANSAMNLQFQYGADLVMSNSGNPDQNDAVNMKLYEELQELPGIKNTAIINHNSLDMTRLTSMIFSMSEDGFDGDMGDFFGNLFGDIPKYEAYIGDIGGYNSFYSSLIGIDENYYETVDQSLLMWDRDTGSSAEAINQVMQNSNHCIIAKILADHLGITELPADIRITMSDPDNGGYKNISVFTVVGVSRGMPGVWNFRSSELSLNTGAGILVNLEDYSRLMNWGEPTDPEMVIDKILINLANNDYENIQDVQTYIENYFGDDYDFLLEESVTLINMMEENNNTSNLIMQAILFFSILVSLFGLIASMYSTLMERMYEIGIMRAMGLKPHEMRSMLMFEAVTVMLSSGSLGAVVGWLIAYLMQTNVAIISEMPVVTAVNIGTLLSTFLVSITISIVGMFFITRKVEKWSIIEVLRSTF</sequence>
<reference evidence="8" key="1">
    <citation type="submission" date="2022-09" db="EMBL/GenBank/DDBJ databases">
        <title>Actin cytoskeleton and complex cell architecture in an #Asgard archaeon.</title>
        <authorList>
            <person name="Ponce Toledo R.I."/>
            <person name="Schleper C."/>
            <person name="Rodrigues Oliveira T."/>
            <person name="Wollweber F."/>
            <person name="Xu J."/>
            <person name="Rittmann S."/>
            <person name="Klingl A."/>
            <person name="Pilhofer M."/>
        </authorList>
    </citation>
    <scope>NUCLEOTIDE SEQUENCE</scope>
    <source>
        <strain evidence="8">B-35</strain>
    </source>
</reference>
<evidence type="ECO:0000256" key="5">
    <source>
        <dbReference type="ARBA" id="ARBA00023136"/>
    </source>
</evidence>
<evidence type="ECO:0000256" key="4">
    <source>
        <dbReference type="ARBA" id="ARBA00022989"/>
    </source>
</evidence>
<feature type="transmembrane region" description="Helical" evidence="6">
    <location>
        <begin position="936"/>
        <end position="957"/>
    </location>
</feature>
<evidence type="ECO:0000256" key="6">
    <source>
        <dbReference type="SAM" id="Phobius"/>
    </source>
</evidence>
<protein>
    <recommendedName>
        <fullName evidence="7">ABC3 transporter permease C-terminal domain-containing protein</fullName>
    </recommendedName>
</protein>
<name>A0ABY6HWX3_9ARCH</name>
<evidence type="ECO:0000313" key="8">
    <source>
        <dbReference type="EMBL" id="UYP47871.1"/>
    </source>
</evidence>
<feature type="transmembrane region" description="Helical" evidence="6">
    <location>
        <begin position="292"/>
        <end position="315"/>
    </location>
</feature>
<gene>
    <name evidence="8" type="ORF">NEF87_004156</name>
</gene>
<dbReference type="PANTHER" id="PTHR32522">
    <property type="match status" value="1"/>
</dbReference>
<comment type="subcellular location">
    <subcellularLocation>
        <location evidence="1">Cell membrane</location>
        <topology evidence="1">Multi-pass membrane protein</topology>
    </subcellularLocation>
</comment>
<dbReference type="Proteomes" id="UP001208689">
    <property type="component" value="Chromosome"/>
</dbReference>
<feature type="transmembrane region" description="Helical" evidence="6">
    <location>
        <begin position="384"/>
        <end position="408"/>
    </location>
</feature>
<dbReference type="EMBL" id="CP104013">
    <property type="protein sequence ID" value="UYP47871.1"/>
    <property type="molecule type" value="Genomic_DNA"/>
</dbReference>
<feature type="transmembrane region" description="Helical" evidence="6">
    <location>
        <begin position="843"/>
        <end position="869"/>
    </location>
</feature>
<keyword evidence="4 6" id="KW-1133">Transmembrane helix</keyword>
<dbReference type="Pfam" id="PF02687">
    <property type="entry name" value="FtsX"/>
    <property type="match status" value="2"/>
</dbReference>
<evidence type="ECO:0000259" key="7">
    <source>
        <dbReference type="Pfam" id="PF02687"/>
    </source>
</evidence>
<feature type="transmembrane region" description="Helical" evidence="6">
    <location>
        <begin position="445"/>
        <end position="467"/>
    </location>
</feature>
<keyword evidence="5 6" id="KW-0472">Membrane</keyword>
<dbReference type="PANTHER" id="PTHR32522:SF5">
    <property type="entry name" value="ABC3 TRANSPORTER PERMEASE PROTEIN DOMAIN-CONTAINING PROTEIN"/>
    <property type="match status" value="1"/>
</dbReference>
<proteinExistence type="predicted"/>
<organism evidence="8 9">
    <name type="scientific">Candidatus Lokiarchaeum ossiferum</name>
    <dbReference type="NCBI Taxonomy" id="2951803"/>
    <lineage>
        <taxon>Archaea</taxon>
        <taxon>Promethearchaeati</taxon>
        <taxon>Promethearchaeota</taxon>
        <taxon>Promethearchaeia</taxon>
        <taxon>Promethearchaeales</taxon>
        <taxon>Promethearchaeaceae</taxon>
        <taxon>Candidatus Lokiarchaeum</taxon>
    </lineage>
</organism>
<accession>A0ABY6HWX3</accession>
<feature type="transmembrane region" description="Helical" evidence="6">
    <location>
        <begin position="20"/>
        <end position="47"/>
    </location>
</feature>
<keyword evidence="2" id="KW-1003">Cell membrane</keyword>